<dbReference type="OMA" id="TKHRRSY"/>
<accession>A0A168R0Y5</accession>
<gene>
    <name evidence="14" type="primary">ABSGL_11785.1 scaffold 12322</name>
</gene>
<feature type="binding site" evidence="9">
    <location>
        <position position="258"/>
    </location>
    <ligand>
        <name>Zn(2+)</name>
        <dbReference type="ChEBI" id="CHEBI:29105"/>
        <label>1</label>
    </ligand>
</feature>
<sequence length="285" mass="32787">MSLTIGEIFDEYVDSLANLPSEVDQNMQELRNMDEEFQRQRDTYAKHKRTYLKALRNSQLNSIGEGASPTTPSPSSSSSPYPPPSAESRTRLSNEYKTAVEMQDRKIELAMRMYDLISRHIERIDSQLTQNNISITVDGQQQQHQNHHNQHQQRKRTQRSPSVGLEPTPSLFPARLPPRRSPHWDDLDGHRKRTLLHGTMGPRKRTHHSTRPDPSISTGALVEQDIDPNEPRYCFCNQVSFGDMVACDGDNCEKEWFHYACVGLTEPPVGKWFCESCSAERRIRR</sequence>
<evidence type="ECO:0000256" key="5">
    <source>
        <dbReference type="ARBA" id="ARBA00022833"/>
    </source>
</evidence>
<feature type="binding site" evidence="9">
    <location>
        <position position="274"/>
    </location>
    <ligand>
        <name>Zn(2+)</name>
        <dbReference type="ChEBI" id="CHEBI:29105"/>
        <label>2</label>
    </ligand>
</feature>
<dbReference type="CDD" id="cd16858">
    <property type="entry name" value="ING_ING3_Yng2p"/>
    <property type="match status" value="1"/>
</dbReference>
<feature type="binding site" evidence="9">
    <location>
        <position position="236"/>
    </location>
    <ligand>
        <name>Zn(2+)</name>
        <dbReference type="ChEBI" id="CHEBI:29105"/>
        <label>1</label>
    </ligand>
</feature>
<keyword evidence="3 9" id="KW-0479">Metal-binding</keyword>
<evidence type="ECO:0000256" key="9">
    <source>
        <dbReference type="PIRSR" id="PIRSR628651-51"/>
    </source>
</evidence>
<dbReference type="Proteomes" id="UP000078561">
    <property type="component" value="Unassembled WGS sequence"/>
</dbReference>
<dbReference type="Gene3D" id="6.10.140.1740">
    <property type="match status" value="1"/>
</dbReference>
<dbReference type="GO" id="GO:0006325">
    <property type="term" value="P:chromatin organization"/>
    <property type="evidence" value="ECO:0007669"/>
    <property type="project" value="UniProtKB-KW"/>
</dbReference>
<dbReference type="InterPro" id="IPR011011">
    <property type="entry name" value="Znf_FYVE_PHD"/>
</dbReference>
<name>A0A168R0Y5_ABSGL</name>
<organism evidence="14">
    <name type="scientific">Absidia glauca</name>
    <name type="common">Pin mould</name>
    <dbReference type="NCBI Taxonomy" id="4829"/>
    <lineage>
        <taxon>Eukaryota</taxon>
        <taxon>Fungi</taxon>
        <taxon>Fungi incertae sedis</taxon>
        <taxon>Mucoromycota</taxon>
        <taxon>Mucoromycotina</taxon>
        <taxon>Mucoromycetes</taxon>
        <taxon>Mucorales</taxon>
        <taxon>Cunninghamellaceae</taxon>
        <taxon>Absidia</taxon>
    </lineage>
</organism>
<comment type="similarity">
    <text evidence="2 11">Belongs to the ING family.</text>
</comment>
<keyword evidence="15" id="KW-1185">Reference proteome</keyword>
<evidence type="ECO:0000256" key="6">
    <source>
        <dbReference type="ARBA" id="ARBA00022853"/>
    </source>
</evidence>
<evidence type="ECO:0000256" key="2">
    <source>
        <dbReference type="ARBA" id="ARBA00010210"/>
    </source>
</evidence>
<feature type="region of interest" description="Disordered" evidence="12">
    <location>
        <begin position="57"/>
        <end position="94"/>
    </location>
</feature>
<dbReference type="EMBL" id="LT554476">
    <property type="protein sequence ID" value="SAM05910.1"/>
    <property type="molecule type" value="Genomic_DNA"/>
</dbReference>
<reference evidence="14" key="1">
    <citation type="submission" date="2016-04" db="EMBL/GenBank/DDBJ databases">
        <authorList>
            <person name="Evans L.H."/>
            <person name="Alamgir A."/>
            <person name="Owens N."/>
            <person name="Weber N.D."/>
            <person name="Virtaneva K."/>
            <person name="Barbian K."/>
            <person name="Babar A."/>
            <person name="Rosenke K."/>
        </authorList>
    </citation>
    <scope>NUCLEOTIDE SEQUENCE [LARGE SCALE GENOMIC DNA]</scope>
    <source>
        <strain evidence="14">CBS 101.48</strain>
    </source>
</reference>
<evidence type="ECO:0000313" key="15">
    <source>
        <dbReference type="Proteomes" id="UP000078561"/>
    </source>
</evidence>
<feature type="compositionally biased region" description="Basic residues" evidence="12">
    <location>
        <begin position="145"/>
        <end position="158"/>
    </location>
</feature>
<dbReference type="FunCoup" id="A0A168R0Y5">
    <property type="interactions" value="139"/>
</dbReference>
<feature type="binding site" evidence="9">
    <location>
        <position position="247"/>
    </location>
    <ligand>
        <name>Zn(2+)</name>
        <dbReference type="ChEBI" id="CHEBI:29105"/>
        <label>2</label>
    </ligand>
</feature>
<evidence type="ECO:0000256" key="8">
    <source>
        <dbReference type="PIRSR" id="PIRSR628651-50"/>
    </source>
</evidence>
<evidence type="ECO:0000256" key="1">
    <source>
        <dbReference type="ARBA" id="ARBA00004123"/>
    </source>
</evidence>
<protein>
    <recommendedName>
        <fullName evidence="11">Chromatin modification-related protein</fullName>
    </recommendedName>
</protein>
<dbReference type="CDD" id="cd15505">
    <property type="entry name" value="PHD_ING"/>
    <property type="match status" value="1"/>
</dbReference>
<evidence type="ECO:0000256" key="7">
    <source>
        <dbReference type="ARBA" id="ARBA00023242"/>
    </source>
</evidence>
<dbReference type="InParanoid" id="A0A168R0Y5"/>
<dbReference type="SUPFAM" id="SSF57903">
    <property type="entry name" value="FYVE/PHD zinc finger"/>
    <property type="match status" value="1"/>
</dbReference>
<dbReference type="PANTHER" id="PTHR10333:SF42">
    <property type="entry name" value="INHIBITOR OF GROWTH PROTEIN 5"/>
    <property type="match status" value="1"/>
</dbReference>
<dbReference type="GO" id="GO:0006355">
    <property type="term" value="P:regulation of DNA-templated transcription"/>
    <property type="evidence" value="ECO:0007669"/>
    <property type="project" value="TreeGrafter"/>
</dbReference>
<dbReference type="InterPro" id="IPR028651">
    <property type="entry name" value="ING_fam"/>
</dbReference>
<dbReference type="InterPro" id="IPR019786">
    <property type="entry name" value="Zinc_finger_PHD-type_CS"/>
</dbReference>
<dbReference type="OrthoDB" id="5411773at2759"/>
<keyword evidence="4 10" id="KW-0863">Zinc-finger</keyword>
<dbReference type="STRING" id="4829.A0A168R0Y5"/>
<feature type="binding site" evidence="9">
    <location>
        <position position="277"/>
    </location>
    <ligand>
        <name>Zn(2+)</name>
        <dbReference type="ChEBI" id="CHEBI:29105"/>
        <label>2</label>
    </ligand>
</feature>
<feature type="domain" description="PHD-type" evidence="13">
    <location>
        <begin position="231"/>
        <end position="280"/>
    </location>
</feature>
<dbReference type="InterPro" id="IPR001965">
    <property type="entry name" value="Znf_PHD"/>
</dbReference>
<dbReference type="AlphaFoldDB" id="A0A168R0Y5"/>
<feature type="site" description="Histone H3K4me3 binding" evidence="8">
    <location>
        <position position="244"/>
    </location>
</feature>
<dbReference type="PANTHER" id="PTHR10333">
    <property type="entry name" value="INHIBITOR OF GROWTH PROTEIN"/>
    <property type="match status" value="1"/>
</dbReference>
<keyword evidence="5 9" id="KW-0862">Zinc</keyword>
<feature type="region of interest" description="Disordered" evidence="12">
    <location>
        <begin position="138"/>
        <end position="218"/>
    </location>
</feature>
<dbReference type="SMART" id="SM00249">
    <property type="entry name" value="PHD"/>
    <property type="match status" value="1"/>
</dbReference>
<feature type="site" description="Histone H3K4me3 binding" evidence="8">
    <location>
        <position position="233"/>
    </location>
</feature>
<dbReference type="Gene3D" id="3.30.40.10">
    <property type="entry name" value="Zinc/RING finger domain, C3HC4 (zinc finger)"/>
    <property type="match status" value="1"/>
</dbReference>
<dbReference type="InterPro" id="IPR013083">
    <property type="entry name" value="Znf_RING/FYVE/PHD"/>
</dbReference>
<dbReference type="PROSITE" id="PS50016">
    <property type="entry name" value="ZF_PHD_2"/>
    <property type="match status" value="1"/>
</dbReference>
<dbReference type="GO" id="GO:0008270">
    <property type="term" value="F:zinc ion binding"/>
    <property type="evidence" value="ECO:0007669"/>
    <property type="project" value="UniProtKB-KW"/>
</dbReference>
<feature type="binding site" evidence="9">
    <location>
        <position position="234"/>
    </location>
    <ligand>
        <name>Zn(2+)</name>
        <dbReference type="ChEBI" id="CHEBI:29105"/>
        <label>1</label>
    </ligand>
</feature>
<dbReference type="GO" id="GO:0005634">
    <property type="term" value="C:nucleus"/>
    <property type="evidence" value="ECO:0007669"/>
    <property type="project" value="UniProtKB-SubCell"/>
</dbReference>
<evidence type="ECO:0000256" key="11">
    <source>
        <dbReference type="RuleBase" id="RU361213"/>
    </source>
</evidence>
<evidence type="ECO:0000259" key="13">
    <source>
        <dbReference type="PROSITE" id="PS50016"/>
    </source>
</evidence>
<evidence type="ECO:0000256" key="12">
    <source>
        <dbReference type="SAM" id="MobiDB-lite"/>
    </source>
</evidence>
<evidence type="ECO:0000313" key="14">
    <source>
        <dbReference type="EMBL" id="SAM05910.1"/>
    </source>
</evidence>
<comment type="function">
    <text evidence="11">Component of an histone acetyltransferase complex.</text>
</comment>
<keyword evidence="7 11" id="KW-0539">Nucleus</keyword>
<evidence type="ECO:0000256" key="10">
    <source>
        <dbReference type="PROSITE-ProRule" id="PRU00146"/>
    </source>
</evidence>
<proteinExistence type="inferred from homology"/>
<keyword evidence="6 11" id="KW-0156">Chromatin regulator</keyword>
<feature type="site" description="Histone H3K4me3 binding" evidence="8">
    <location>
        <position position="248"/>
    </location>
</feature>
<feature type="binding site" evidence="9">
    <location>
        <position position="252"/>
    </location>
    <ligand>
        <name>Zn(2+)</name>
        <dbReference type="ChEBI" id="CHEBI:29105"/>
        <label>2</label>
    </ligand>
</feature>
<dbReference type="InterPro" id="IPR024610">
    <property type="entry name" value="ING_N_histone-binding"/>
</dbReference>
<comment type="domain">
    <text evidence="11">The PHD-type zinc finger mediates the binding to H3K4me3.</text>
</comment>
<dbReference type="PROSITE" id="PS01359">
    <property type="entry name" value="ZF_PHD_1"/>
    <property type="match status" value="1"/>
</dbReference>
<feature type="site" description="Histone H3K4me3 binding" evidence="8">
    <location>
        <position position="256"/>
    </location>
</feature>
<evidence type="ECO:0000256" key="4">
    <source>
        <dbReference type="ARBA" id="ARBA00022771"/>
    </source>
</evidence>
<dbReference type="InterPro" id="IPR019787">
    <property type="entry name" value="Znf_PHD-finger"/>
</dbReference>
<dbReference type="FunFam" id="3.30.40.10:FF:000016">
    <property type="entry name" value="Inhibitor of growth protein"/>
    <property type="match status" value="1"/>
</dbReference>
<feature type="binding site" evidence="9">
    <location>
        <position position="261"/>
    </location>
    <ligand>
        <name>Zn(2+)</name>
        <dbReference type="ChEBI" id="CHEBI:29105"/>
        <label>1</label>
    </ligand>
</feature>
<comment type="subunit">
    <text evidence="11">Component of an histone acetyltransferase complex. Interacts with H3K4me3 and to a lesser extent with H3K4me2.</text>
</comment>
<dbReference type="SMART" id="SM01408">
    <property type="entry name" value="ING"/>
    <property type="match status" value="1"/>
</dbReference>
<dbReference type="Pfam" id="PF12998">
    <property type="entry name" value="ING"/>
    <property type="match status" value="1"/>
</dbReference>
<comment type="subcellular location">
    <subcellularLocation>
        <location evidence="1 11">Nucleus</location>
    </subcellularLocation>
</comment>
<evidence type="ECO:0000256" key="3">
    <source>
        <dbReference type="ARBA" id="ARBA00022723"/>
    </source>
</evidence>
<feature type="compositionally biased region" description="Low complexity" evidence="12">
    <location>
        <begin position="68"/>
        <end position="79"/>
    </location>
</feature>